<proteinExistence type="predicted"/>
<dbReference type="PIRSF" id="PIRSF005018">
    <property type="entry name" value="UCP005018"/>
    <property type="match status" value="1"/>
</dbReference>
<evidence type="ECO:0000313" key="2">
    <source>
        <dbReference type="Proteomes" id="UP000571751"/>
    </source>
</evidence>
<dbReference type="EMBL" id="JACDUP010000001">
    <property type="protein sequence ID" value="MBA2868074.1"/>
    <property type="molecule type" value="Genomic_DNA"/>
</dbReference>
<accession>A0A7J9PPK5</accession>
<gene>
    <name evidence="1" type="ORF">HNP95_000233</name>
</gene>
<dbReference type="Gene3D" id="3.40.50.10150">
    <property type="entry name" value="B12-dependent dehydatase associated subunit"/>
    <property type="match status" value="1"/>
</dbReference>
<name>A0A7J9PPK5_METMI</name>
<dbReference type="Proteomes" id="UP000571751">
    <property type="component" value="Unassembled WGS sequence"/>
</dbReference>
<organism evidence="1 2">
    <name type="scientific">Methanococcus maripaludis</name>
    <name type="common">Methanococcus deltae</name>
    <dbReference type="NCBI Taxonomy" id="39152"/>
    <lineage>
        <taxon>Archaea</taxon>
        <taxon>Methanobacteriati</taxon>
        <taxon>Methanobacteriota</taxon>
        <taxon>Methanomada group</taxon>
        <taxon>Methanococci</taxon>
        <taxon>Methanococcales</taxon>
        <taxon>Methanococcaceae</taxon>
        <taxon>Methanococcus</taxon>
    </lineage>
</organism>
<dbReference type="InterPro" id="IPR010254">
    <property type="entry name" value="B12-dep_deHydtase_bsu"/>
</dbReference>
<reference evidence="1 2" key="1">
    <citation type="submission" date="2020-07" db="EMBL/GenBank/DDBJ databases">
        <title>Genomic Encyclopedia of Type Strains, Phase IV (KMG-V): Genome sequencing to study the core and pangenomes of soil and plant-associated prokaryotes.</title>
        <authorList>
            <person name="Whitman W."/>
        </authorList>
    </citation>
    <scope>NUCLEOTIDE SEQUENCE [LARGE SCALE GENOMIC DNA]</scope>
    <source>
        <strain evidence="1 2">C14</strain>
    </source>
</reference>
<comment type="caution">
    <text evidence="1">The sequence shown here is derived from an EMBL/GenBank/DDBJ whole genome shotgun (WGS) entry which is preliminary data.</text>
</comment>
<sequence>MNNKFKGIFMNLEKTIKCAYEESLNNTRFGDKIEEIYAIQSILKSAKNVTVATSNEKKFKVVSDIISRITDANISMLELPTNSADLTRMPALNKGLIAVDSSDADLIITRGRLGIPGSGSLLLIMDRKGRILTGSVSPSSIIHKNPIEKTVELELITALERIGIVVKK</sequence>
<dbReference type="Gene3D" id="1.10.287.470">
    <property type="entry name" value="Helix hairpin bin"/>
    <property type="match status" value="1"/>
</dbReference>
<dbReference type="InterPro" id="IPR012019">
    <property type="entry name" value="HcgB"/>
</dbReference>
<evidence type="ECO:0000313" key="1">
    <source>
        <dbReference type="EMBL" id="MBA2868074.1"/>
    </source>
</evidence>
<dbReference type="Pfam" id="PF11576">
    <property type="entry name" value="HcgB"/>
    <property type="match status" value="1"/>
</dbReference>
<protein>
    <submittedName>
        <fullName evidence="1">Uncharacterized protein</fullName>
    </submittedName>
</protein>
<dbReference type="AlphaFoldDB" id="A0A7J9PPK5"/>